<dbReference type="InterPro" id="IPR013783">
    <property type="entry name" value="Ig-like_fold"/>
</dbReference>
<evidence type="ECO:0000259" key="1">
    <source>
        <dbReference type="PROSITE" id="PS50835"/>
    </source>
</evidence>
<dbReference type="EnsemblMetazoa" id="ACUA003128-RA">
    <property type="protein sequence ID" value="ACUA003128-PA"/>
    <property type="gene ID" value="ACUA003128"/>
</dbReference>
<keyword evidence="3" id="KW-1185">Reference proteome</keyword>
<dbReference type="EMBL" id="AXCM01001036">
    <property type="status" value="NOT_ANNOTATED_CDS"/>
    <property type="molecule type" value="Genomic_DNA"/>
</dbReference>
<feature type="domain" description="Ig-like" evidence="1">
    <location>
        <begin position="37"/>
        <end position="113"/>
    </location>
</feature>
<name>A0A182LVP8_9DIPT</name>
<reference evidence="2" key="2">
    <citation type="submission" date="2020-05" db="UniProtKB">
        <authorList>
            <consortium name="EnsemblMetazoa"/>
        </authorList>
    </citation>
    <scope>IDENTIFICATION</scope>
    <source>
        <strain evidence="2">A-37</strain>
    </source>
</reference>
<dbReference type="AlphaFoldDB" id="A0A182LVP8"/>
<dbReference type="PROSITE" id="PS50835">
    <property type="entry name" value="IG_LIKE"/>
    <property type="match status" value="1"/>
</dbReference>
<accession>A0A182LVP8</accession>
<protein>
    <recommendedName>
        <fullName evidence="1">Ig-like domain-containing protein</fullName>
    </recommendedName>
</protein>
<dbReference type="InterPro" id="IPR036179">
    <property type="entry name" value="Ig-like_dom_sf"/>
</dbReference>
<dbReference type="Gene3D" id="2.60.40.10">
    <property type="entry name" value="Immunoglobulins"/>
    <property type="match status" value="2"/>
</dbReference>
<evidence type="ECO:0000313" key="3">
    <source>
        <dbReference type="Proteomes" id="UP000075883"/>
    </source>
</evidence>
<dbReference type="Proteomes" id="UP000075883">
    <property type="component" value="Unassembled WGS sequence"/>
</dbReference>
<proteinExistence type="predicted"/>
<dbReference type="InterPro" id="IPR007110">
    <property type="entry name" value="Ig-like_dom"/>
</dbReference>
<dbReference type="SUPFAM" id="SSF48726">
    <property type="entry name" value="Immunoglobulin"/>
    <property type="match status" value="1"/>
</dbReference>
<dbReference type="PANTHER" id="PTHR15360:SF4">
    <property type="entry name" value="PROTEIN KINASE DOMAIN-CONTAINING PROTEIN"/>
    <property type="match status" value="1"/>
</dbReference>
<dbReference type="PANTHER" id="PTHR15360">
    <property type="entry name" value="PLATELET-DERIVED GROWTH FACTOR RECEPTOR LIKE"/>
    <property type="match status" value="1"/>
</dbReference>
<reference evidence="3" key="1">
    <citation type="submission" date="2013-09" db="EMBL/GenBank/DDBJ databases">
        <title>The Genome Sequence of Anopheles culicifacies species A.</title>
        <authorList>
            <consortium name="The Broad Institute Genomics Platform"/>
            <person name="Neafsey D.E."/>
            <person name="Besansky N."/>
            <person name="Howell P."/>
            <person name="Walton C."/>
            <person name="Young S.K."/>
            <person name="Zeng Q."/>
            <person name="Gargeya S."/>
            <person name="Fitzgerald M."/>
            <person name="Haas B."/>
            <person name="Abouelleil A."/>
            <person name="Allen A.W."/>
            <person name="Alvarado L."/>
            <person name="Arachchi H.M."/>
            <person name="Berlin A.M."/>
            <person name="Chapman S.B."/>
            <person name="Gainer-Dewar J."/>
            <person name="Goldberg J."/>
            <person name="Griggs A."/>
            <person name="Gujja S."/>
            <person name="Hansen M."/>
            <person name="Howarth C."/>
            <person name="Imamovic A."/>
            <person name="Ireland A."/>
            <person name="Larimer J."/>
            <person name="McCowan C."/>
            <person name="Murphy C."/>
            <person name="Pearson M."/>
            <person name="Poon T.W."/>
            <person name="Priest M."/>
            <person name="Roberts A."/>
            <person name="Saif S."/>
            <person name="Shea T."/>
            <person name="Sisk P."/>
            <person name="Sykes S."/>
            <person name="Wortman J."/>
            <person name="Nusbaum C."/>
            <person name="Birren B."/>
        </authorList>
    </citation>
    <scope>NUCLEOTIDE SEQUENCE [LARGE SCALE GENOMIC DNA]</scope>
    <source>
        <strain evidence="3">A-37</strain>
    </source>
</reference>
<evidence type="ECO:0000313" key="2">
    <source>
        <dbReference type="EnsemblMetazoa" id="ACUA003128-PA"/>
    </source>
</evidence>
<dbReference type="STRING" id="139723.A0A182LVP8"/>
<organism evidence="2 3">
    <name type="scientific">Anopheles culicifacies</name>
    <dbReference type="NCBI Taxonomy" id="139723"/>
    <lineage>
        <taxon>Eukaryota</taxon>
        <taxon>Metazoa</taxon>
        <taxon>Ecdysozoa</taxon>
        <taxon>Arthropoda</taxon>
        <taxon>Hexapoda</taxon>
        <taxon>Insecta</taxon>
        <taxon>Pterygota</taxon>
        <taxon>Neoptera</taxon>
        <taxon>Endopterygota</taxon>
        <taxon>Diptera</taxon>
        <taxon>Nematocera</taxon>
        <taxon>Culicoidea</taxon>
        <taxon>Culicidae</taxon>
        <taxon>Anophelinae</taxon>
        <taxon>Anopheles</taxon>
        <taxon>culicifacies species complex</taxon>
    </lineage>
</organism>
<dbReference type="InterPro" id="IPR042495">
    <property type="entry name" value="PDGFRL"/>
</dbReference>
<dbReference type="VEuPathDB" id="VectorBase:ACUA003128"/>
<sequence length="254" mass="28630">MNDKIPFALFEAGSEDAALDDHHVVSEQDSSNAYGAPEIDTVEETITLPKGASWNFTCKSQKPVMWKHYASSYYWVPPIAPPEDFQTDDPDKPYGSVLMLADASVELVGRYYCVHVDSYHEDMEDRLDDLVAEYLASTIYVYVDDPENPLVPIHSPAFRVDQYEDFIVPCKPTRPDIEVELYKDLEGPQNYNTTYDSANGFTVHGQRLDTGVAIFICSAMNTTSLSINQTLYVPIDRTLKFSYSLYASHPPITV</sequence>